<sequence>MLRNSSAYWCIPHAFEPERVSSGGRRFRCLCRDLSAAPFHAKWTTSNDGGSEVSWSRQQLNRLSQEKGRLYLEQTPQTGRLSPAEMLHMTGPKGCFSNNLMFDREWQWRVTRVANTESPGL</sequence>
<reference evidence="1 2" key="1">
    <citation type="journal article" date="2023" name="Sci. Data">
        <title>Genome assembly of the Korean intertidal mud-creeper Batillaria attramentaria.</title>
        <authorList>
            <person name="Patra A.K."/>
            <person name="Ho P.T."/>
            <person name="Jun S."/>
            <person name="Lee S.J."/>
            <person name="Kim Y."/>
            <person name="Won Y.J."/>
        </authorList>
    </citation>
    <scope>NUCLEOTIDE SEQUENCE [LARGE SCALE GENOMIC DNA]</scope>
    <source>
        <strain evidence="1">Wonlab-2016</strain>
    </source>
</reference>
<protein>
    <submittedName>
        <fullName evidence="1">Uncharacterized protein</fullName>
    </submittedName>
</protein>
<proteinExistence type="predicted"/>
<dbReference type="EMBL" id="JACVVK020000002">
    <property type="protein sequence ID" value="KAK7508292.1"/>
    <property type="molecule type" value="Genomic_DNA"/>
</dbReference>
<organism evidence="1 2">
    <name type="scientific">Batillaria attramentaria</name>
    <dbReference type="NCBI Taxonomy" id="370345"/>
    <lineage>
        <taxon>Eukaryota</taxon>
        <taxon>Metazoa</taxon>
        <taxon>Spiralia</taxon>
        <taxon>Lophotrochozoa</taxon>
        <taxon>Mollusca</taxon>
        <taxon>Gastropoda</taxon>
        <taxon>Caenogastropoda</taxon>
        <taxon>Sorbeoconcha</taxon>
        <taxon>Cerithioidea</taxon>
        <taxon>Batillariidae</taxon>
        <taxon>Batillaria</taxon>
    </lineage>
</organism>
<keyword evidence="2" id="KW-1185">Reference proteome</keyword>
<comment type="caution">
    <text evidence="1">The sequence shown here is derived from an EMBL/GenBank/DDBJ whole genome shotgun (WGS) entry which is preliminary data.</text>
</comment>
<evidence type="ECO:0000313" key="1">
    <source>
        <dbReference type="EMBL" id="KAK7508292.1"/>
    </source>
</evidence>
<accession>A0ABD0M976</accession>
<dbReference type="AlphaFoldDB" id="A0ABD0M976"/>
<gene>
    <name evidence="1" type="ORF">BaRGS_00000531</name>
</gene>
<dbReference type="Proteomes" id="UP001519460">
    <property type="component" value="Unassembled WGS sequence"/>
</dbReference>
<evidence type="ECO:0000313" key="2">
    <source>
        <dbReference type="Proteomes" id="UP001519460"/>
    </source>
</evidence>
<name>A0ABD0M976_9CAEN</name>